<evidence type="ECO:0008006" key="3">
    <source>
        <dbReference type="Google" id="ProtNLM"/>
    </source>
</evidence>
<keyword evidence="2" id="KW-1185">Reference proteome</keyword>
<reference evidence="1 2" key="1">
    <citation type="submission" date="2018-08" db="EMBL/GenBank/DDBJ databases">
        <title>Recombination of ecologically and evolutionarily significant loci maintains genetic cohesion in the Pseudomonas syringae species complex.</title>
        <authorList>
            <person name="Dillon M."/>
            <person name="Thakur S."/>
            <person name="Almeida R.N.D."/>
            <person name="Weir B.S."/>
            <person name="Guttman D.S."/>
        </authorList>
    </citation>
    <scope>NUCLEOTIDE SEQUENCE [LARGE SCALE GENOMIC DNA]</scope>
    <source>
        <strain evidence="1 2">ICMP 3555</strain>
    </source>
</reference>
<dbReference type="EMBL" id="RBQF01000264">
    <property type="protein sequence ID" value="RMP05655.1"/>
    <property type="molecule type" value="Genomic_DNA"/>
</dbReference>
<dbReference type="AlphaFoldDB" id="A0A3M4AH05"/>
<dbReference type="Proteomes" id="UP000276587">
    <property type="component" value="Unassembled WGS sequence"/>
</dbReference>
<accession>A0A3M4AH05</accession>
<proteinExistence type="predicted"/>
<gene>
    <name evidence="1" type="ORF">ALQ29_02400</name>
</gene>
<organism evidence="1 2">
    <name type="scientific">Pseudomonas marginalis pv. marginalis</name>
    <dbReference type="NCBI Taxonomy" id="97473"/>
    <lineage>
        <taxon>Bacteria</taxon>
        <taxon>Pseudomonadati</taxon>
        <taxon>Pseudomonadota</taxon>
        <taxon>Gammaproteobacteria</taxon>
        <taxon>Pseudomonadales</taxon>
        <taxon>Pseudomonadaceae</taxon>
        <taxon>Pseudomonas</taxon>
    </lineage>
</organism>
<evidence type="ECO:0000313" key="2">
    <source>
        <dbReference type="Proteomes" id="UP000276587"/>
    </source>
</evidence>
<name>A0A3M4AH05_PSEMA</name>
<sequence length="134" mass="15788">MWIMSSVLHEDPYLESWRWMSRQIRCGLDPNEPRLIEHYLNEGRYLACCTATHPWTIAETSFRLLLDTASDIALPWHWRSVCLDQAWRPLRDLEKLSHCACRLKRWQTFAWQLATCELLPSISVSDLVQGSNDE</sequence>
<protein>
    <recommendedName>
        <fullName evidence="3">FagA protein</fullName>
    </recommendedName>
</protein>
<comment type="caution">
    <text evidence="1">The sequence shown here is derived from an EMBL/GenBank/DDBJ whole genome shotgun (WGS) entry which is preliminary data.</text>
</comment>
<evidence type="ECO:0000313" key="1">
    <source>
        <dbReference type="EMBL" id="RMP05655.1"/>
    </source>
</evidence>